<comment type="caution">
    <text evidence="1">The sequence shown here is derived from an EMBL/GenBank/DDBJ whole genome shotgun (WGS) entry which is preliminary data.</text>
</comment>
<organism evidence="1 2">
    <name type="scientific">Paraburkholderia unamae</name>
    <dbReference type="NCBI Taxonomy" id="219649"/>
    <lineage>
        <taxon>Bacteria</taxon>
        <taxon>Pseudomonadati</taxon>
        <taxon>Pseudomonadota</taxon>
        <taxon>Betaproteobacteria</taxon>
        <taxon>Burkholderiales</taxon>
        <taxon>Burkholderiaceae</taxon>
        <taxon>Paraburkholderia</taxon>
    </lineage>
</organism>
<accession>A0ABX5KWG0</accession>
<dbReference type="EMBL" id="QEOB01000002">
    <property type="protein sequence ID" value="PVX86465.1"/>
    <property type="molecule type" value="Genomic_DNA"/>
</dbReference>
<gene>
    <name evidence="1" type="ORF">C7402_102301</name>
</gene>
<sequence>MQRNYEYHGYTLEVAVEIDVSLEPGKRPQVPRGYVAVVRIFKEGQALAVFSPLRFGELGGRPFATDTDALMGGYSAARKIVDDLFSQ</sequence>
<protein>
    <recommendedName>
        <fullName evidence="3">DUF4926 domain-containing protein</fullName>
    </recommendedName>
</protein>
<proteinExistence type="predicted"/>
<name>A0ABX5KWG0_9BURK</name>
<evidence type="ECO:0000313" key="1">
    <source>
        <dbReference type="EMBL" id="PVX86465.1"/>
    </source>
</evidence>
<evidence type="ECO:0008006" key="3">
    <source>
        <dbReference type="Google" id="ProtNLM"/>
    </source>
</evidence>
<keyword evidence="2" id="KW-1185">Reference proteome</keyword>
<evidence type="ECO:0000313" key="2">
    <source>
        <dbReference type="Proteomes" id="UP000245712"/>
    </source>
</evidence>
<reference evidence="1 2" key="1">
    <citation type="submission" date="2018-05" db="EMBL/GenBank/DDBJ databases">
        <title>Genomic Encyclopedia of Type Strains, Phase IV (KMG-V): Genome sequencing to study the core and pangenomes of soil and plant-associated prokaryotes.</title>
        <authorList>
            <person name="Whitman W."/>
        </authorList>
    </citation>
    <scope>NUCLEOTIDE SEQUENCE [LARGE SCALE GENOMIC DNA]</scope>
    <source>
        <strain evidence="1 2">SCZa-39</strain>
    </source>
</reference>
<dbReference type="RefSeq" id="WP_116610079.1">
    <property type="nucleotide sequence ID" value="NZ_QEOB01000002.1"/>
</dbReference>
<dbReference type="Proteomes" id="UP000245712">
    <property type="component" value="Unassembled WGS sequence"/>
</dbReference>